<dbReference type="STRING" id="640938.TR210_303"/>
<dbReference type="Pfam" id="PF09186">
    <property type="entry name" value="DUF1949"/>
    <property type="match status" value="1"/>
</dbReference>
<evidence type="ECO:0000259" key="2">
    <source>
        <dbReference type="Pfam" id="PF01205"/>
    </source>
</evidence>
<proteinExistence type="inferred from homology"/>
<comment type="similarity">
    <text evidence="1">Belongs to the IMPACT family.</text>
</comment>
<evidence type="ECO:0000313" key="4">
    <source>
        <dbReference type="EMBL" id="CZQ83880.1"/>
    </source>
</evidence>
<name>A0A143YCY9_9LACT</name>
<dbReference type="Proteomes" id="UP000199280">
    <property type="component" value="Unassembled WGS sequence"/>
</dbReference>
<evidence type="ECO:0000313" key="6">
    <source>
        <dbReference type="Proteomes" id="UP000076878"/>
    </source>
</evidence>
<dbReference type="InterPro" id="IPR015269">
    <property type="entry name" value="UPF0029_Impact_C"/>
</dbReference>
<evidence type="ECO:0000313" key="5">
    <source>
        <dbReference type="EMBL" id="SEJ32483.1"/>
    </source>
</evidence>
<dbReference type="EMBL" id="FNYT01000011">
    <property type="protein sequence ID" value="SEJ32483.1"/>
    <property type="molecule type" value="Genomic_DNA"/>
</dbReference>
<sequence>MLTTYHTIAENGVSEIIIKSSRFICSLKRVHSEDEAKEFIQAVKKEHWKATHNCSAYLIGDQNEIQRAHDDGEPSGTAGVPMLEVLKKNDLRYVAAVVTRYFGGTKLGAGGLIRAYSRSVSTALKDIGIVVRSLQTKIGCTVSYSASGKLENYLAQSPYTLIEVQYTDQVCFLCGIPTEGIDAFQETITDVMNGRVVFEVGEEEYVERPYSIAYDEADEEEIE</sequence>
<dbReference type="Gene3D" id="3.30.70.240">
    <property type="match status" value="1"/>
</dbReference>
<reference evidence="5 7" key="2">
    <citation type="submission" date="2016-10" db="EMBL/GenBank/DDBJ databases">
        <authorList>
            <person name="Varghese N."/>
            <person name="Submissions S."/>
        </authorList>
    </citation>
    <scope>NUCLEOTIDE SEQUENCE [LARGE SCALE GENOMIC DNA]</scope>
    <source>
        <strain evidence="5 7">DSM 22150</strain>
    </source>
</reference>
<dbReference type="InterPro" id="IPR023582">
    <property type="entry name" value="Impact"/>
</dbReference>
<dbReference type="NCBIfam" id="TIGR00257">
    <property type="entry name" value="IMPACT_YIGZ"/>
    <property type="match status" value="1"/>
</dbReference>
<accession>A0A143YCY9</accession>
<dbReference type="SUPFAM" id="SSF54980">
    <property type="entry name" value="EF-G C-terminal domain-like"/>
    <property type="match status" value="1"/>
</dbReference>
<feature type="domain" description="Impact N-terminal" evidence="2">
    <location>
        <begin position="19"/>
        <end position="124"/>
    </location>
</feature>
<dbReference type="Pfam" id="PF01205">
    <property type="entry name" value="Impact_N"/>
    <property type="match status" value="1"/>
</dbReference>
<gene>
    <name evidence="5" type="ORF">SAMN05216375_11151</name>
    <name evidence="4" type="ORF">TR210_303</name>
</gene>
<dbReference type="AlphaFoldDB" id="A0A143YCY9"/>
<reference evidence="4 6" key="1">
    <citation type="submission" date="2016-02" db="EMBL/GenBank/DDBJ databases">
        <authorList>
            <person name="Wen L."/>
            <person name="He K."/>
            <person name="Yang H."/>
        </authorList>
    </citation>
    <scope>NUCLEOTIDE SEQUENCE [LARGE SCALE GENOMIC DNA]</scope>
    <source>
        <strain evidence="4">Trichococcus_R210</strain>
    </source>
</reference>
<evidence type="ECO:0000259" key="3">
    <source>
        <dbReference type="Pfam" id="PF09186"/>
    </source>
</evidence>
<dbReference type="GO" id="GO:0005737">
    <property type="term" value="C:cytoplasm"/>
    <property type="evidence" value="ECO:0007669"/>
    <property type="project" value="TreeGrafter"/>
</dbReference>
<dbReference type="SUPFAM" id="SSF54211">
    <property type="entry name" value="Ribosomal protein S5 domain 2-like"/>
    <property type="match status" value="1"/>
</dbReference>
<dbReference type="GO" id="GO:0006446">
    <property type="term" value="P:regulation of translational initiation"/>
    <property type="evidence" value="ECO:0007669"/>
    <property type="project" value="TreeGrafter"/>
</dbReference>
<dbReference type="InterPro" id="IPR035647">
    <property type="entry name" value="EFG_III/V"/>
</dbReference>
<dbReference type="InterPro" id="IPR036956">
    <property type="entry name" value="Impact_N_sf"/>
</dbReference>
<dbReference type="InterPro" id="IPR020569">
    <property type="entry name" value="UPF0029_Impact_CS"/>
</dbReference>
<dbReference type="InterPro" id="IPR001498">
    <property type="entry name" value="Impact_N"/>
</dbReference>
<feature type="domain" description="UPF0029" evidence="3">
    <location>
        <begin position="140"/>
        <end position="195"/>
    </location>
</feature>
<dbReference type="RefSeq" id="WP_068620867.1">
    <property type="nucleotide sequence ID" value="NZ_FJNB01000002.1"/>
</dbReference>
<protein>
    <submittedName>
        <fullName evidence="5">Uncharacterized protein, YigZ family</fullName>
    </submittedName>
</protein>
<dbReference type="PROSITE" id="PS00910">
    <property type="entry name" value="UPF0029"/>
    <property type="match status" value="1"/>
</dbReference>
<dbReference type="EMBL" id="FJNB01000002">
    <property type="protein sequence ID" value="CZQ83880.1"/>
    <property type="molecule type" value="Genomic_DNA"/>
</dbReference>
<dbReference type="Proteomes" id="UP000076878">
    <property type="component" value="Unassembled WGS sequence"/>
</dbReference>
<evidence type="ECO:0000313" key="7">
    <source>
        <dbReference type="Proteomes" id="UP000199280"/>
    </source>
</evidence>
<dbReference type="Gene3D" id="3.30.230.30">
    <property type="entry name" value="Impact, N-terminal domain"/>
    <property type="match status" value="1"/>
</dbReference>
<organism evidence="4 6">
    <name type="scientific">Trichococcus ilyis</name>
    <dbReference type="NCBI Taxonomy" id="640938"/>
    <lineage>
        <taxon>Bacteria</taxon>
        <taxon>Bacillati</taxon>
        <taxon>Bacillota</taxon>
        <taxon>Bacilli</taxon>
        <taxon>Lactobacillales</taxon>
        <taxon>Carnobacteriaceae</taxon>
        <taxon>Trichococcus</taxon>
    </lineage>
</organism>
<dbReference type="InterPro" id="IPR020568">
    <property type="entry name" value="Ribosomal_Su5_D2-typ_SF"/>
</dbReference>
<keyword evidence="7" id="KW-1185">Reference proteome</keyword>
<dbReference type="InterPro" id="IPR015796">
    <property type="entry name" value="Impact_YigZ-like"/>
</dbReference>
<dbReference type="OrthoDB" id="9813771at2"/>
<evidence type="ECO:0000256" key="1">
    <source>
        <dbReference type="ARBA" id="ARBA00007665"/>
    </source>
</evidence>
<dbReference type="PANTHER" id="PTHR16301">
    <property type="entry name" value="IMPACT-RELATED"/>
    <property type="match status" value="1"/>
</dbReference>
<dbReference type="PANTHER" id="PTHR16301:SF20">
    <property type="entry name" value="IMPACT FAMILY MEMBER YIGZ"/>
    <property type="match status" value="1"/>
</dbReference>